<dbReference type="InterPro" id="IPR036291">
    <property type="entry name" value="NAD(P)-bd_dom_sf"/>
</dbReference>
<gene>
    <name evidence="4" type="ORF">GCM10023095_12700</name>
</gene>
<feature type="domain" description="DUF1731" evidence="3">
    <location>
        <begin position="251"/>
        <end position="293"/>
    </location>
</feature>
<evidence type="ECO:0000313" key="5">
    <source>
        <dbReference type="Proteomes" id="UP001501321"/>
    </source>
</evidence>
<dbReference type="NCBIfam" id="TIGR01777">
    <property type="entry name" value="yfcH"/>
    <property type="match status" value="1"/>
</dbReference>
<name>A0ABP8Q403_9GAMM</name>
<reference evidence="5" key="1">
    <citation type="journal article" date="2019" name="Int. J. Syst. Evol. Microbiol.">
        <title>The Global Catalogue of Microorganisms (GCM) 10K type strain sequencing project: providing services to taxonomists for standard genome sequencing and annotation.</title>
        <authorList>
            <consortium name="The Broad Institute Genomics Platform"/>
            <consortium name="The Broad Institute Genome Sequencing Center for Infectious Disease"/>
            <person name="Wu L."/>
            <person name="Ma J."/>
        </authorList>
    </citation>
    <scope>NUCLEOTIDE SEQUENCE [LARGE SCALE GENOMIC DNA]</scope>
    <source>
        <strain evidence="5">JCM 32226</strain>
    </source>
</reference>
<dbReference type="PANTHER" id="PTHR11092:SF0">
    <property type="entry name" value="EPIMERASE FAMILY PROTEIN SDR39U1"/>
    <property type="match status" value="1"/>
</dbReference>
<feature type="domain" description="NAD-dependent epimerase/dehydratase" evidence="2">
    <location>
        <begin position="4"/>
        <end position="222"/>
    </location>
</feature>
<comment type="similarity">
    <text evidence="1">Belongs to the NAD(P)-dependent epimerase/dehydratase family. SDR39U1 subfamily.</text>
</comment>
<dbReference type="Proteomes" id="UP001501321">
    <property type="component" value="Unassembled WGS sequence"/>
</dbReference>
<sequence length="298" mass="32708">MHLLITGASGFIGQALCQHWQGKHQLTLVSRDPAAHKPARGGRPLPWVKLSQLQDLTPYDGIVNLAGEPIMAHRWRQAQQTAIGQSRWQITARLVDLLSRSQPKPRIWLNASAIGYYGWHGDEPLTETQGPVTPGFTHDICARWEALAMEASQWGARVCLLRFGMVLGKQGGALAQMLPAYRLGLGATLGDGQQIYSWIALPDLLRALDFLLSHHDCQGPYNLTSPQPVCQADFSRQLAAALQRPHWLHLPSGLLGLLLGARADLLLKGQKVLPSRLQAAGFVFDYPSLALALPALLR</sequence>
<evidence type="ECO:0000313" key="4">
    <source>
        <dbReference type="EMBL" id="GAA4496924.1"/>
    </source>
</evidence>
<comment type="caution">
    <text evidence="4">The sequence shown here is derived from an EMBL/GenBank/DDBJ whole genome shotgun (WGS) entry which is preliminary data.</text>
</comment>
<evidence type="ECO:0000256" key="1">
    <source>
        <dbReference type="ARBA" id="ARBA00009353"/>
    </source>
</evidence>
<dbReference type="InterPro" id="IPR013549">
    <property type="entry name" value="DUF1731"/>
</dbReference>
<protein>
    <submittedName>
        <fullName evidence="4">TIGR01777 family oxidoreductase</fullName>
    </submittedName>
</protein>
<dbReference type="Pfam" id="PF01370">
    <property type="entry name" value="Epimerase"/>
    <property type="match status" value="1"/>
</dbReference>
<keyword evidence="5" id="KW-1185">Reference proteome</keyword>
<dbReference type="PANTHER" id="PTHR11092">
    <property type="entry name" value="SUGAR NUCLEOTIDE EPIMERASE RELATED"/>
    <property type="match status" value="1"/>
</dbReference>
<proteinExistence type="inferred from homology"/>
<dbReference type="Gene3D" id="3.40.50.720">
    <property type="entry name" value="NAD(P)-binding Rossmann-like Domain"/>
    <property type="match status" value="1"/>
</dbReference>
<dbReference type="InterPro" id="IPR001509">
    <property type="entry name" value="Epimerase_deHydtase"/>
</dbReference>
<dbReference type="Pfam" id="PF08338">
    <property type="entry name" value="DUF1731"/>
    <property type="match status" value="1"/>
</dbReference>
<evidence type="ECO:0000259" key="3">
    <source>
        <dbReference type="Pfam" id="PF08338"/>
    </source>
</evidence>
<evidence type="ECO:0000259" key="2">
    <source>
        <dbReference type="Pfam" id="PF01370"/>
    </source>
</evidence>
<accession>A0ABP8Q403</accession>
<dbReference type="SUPFAM" id="SSF51735">
    <property type="entry name" value="NAD(P)-binding Rossmann-fold domains"/>
    <property type="match status" value="1"/>
</dbReference>
<dbReference type="InterPro" id="IPR010099">
    <property type="entry name" value="SDR39U1"/>
</dbReference>
<organism evidence="4 5">
    <name type="scientific">Pseudaeromonas paramecii</name>
    <dbReference type="NCBI Taxonomy" id="2138166"/>
    <lineage>
        <taxon>Bacteria</taxon>
        <taxon>Pseudomonadati</taxon>
        <taxon>Pseudomonadota</taxon>
        <taxon>Gammaproteobacteria</taxon>
        <taxon>Aeromonadales</taxon>
        <taxon>Aeromonadaceae</taxon>
        <taxon>Pseudaeromonas</taxon>
    </lineage>
</organism>
<dbReference type="RefSeq" id="WP_345011185.1">
    <property type="nucleotide sequence ID" value="NZ_BAABFC010000009.1"/>
</dbReference>
<dbReference type="EMBL" id="BAABFC010000009">
    <property type="protein sequence ID" value="GAA4496924.1"/>
    <property type="molecule type" value="Genomic_DNA"/>
</dbReference>